<dbReference type="Pfam" id="PF09720">
    <property type="entry name" value="Unstab_antitox"/>
    <property type="match status" value="1"/>
</dbReference>
<evidence type="ECO:0000313" key="1">
    <source>
        <dbReference type="EMBL" id="ABB29242.1"/>
    </source>
</evidence>
<dbReference type="AlphaFoldDB" id="Q3AP33"/>
<organism evidence="1">
    <name type="scientific">Chlorobium chlorochromatii (strain CaD3)</name>
    <dbReference type="NCBI Taxonomy" id="340177"/>
    <lineage>
        <taxon>Bacteria</taxon>
        <taxon>Pseudomonadati</taxon>
        <taxon>Chlorobiota</taxon>
        <taxon>Chlorobiia</taxon>
        <taxon>Chlorobiales</taxon>
        <taxon>Chlorobiaceae</taxon>
        <taxon>Chlorobium/Pelodictyon group</taxon>
        <taxon>Chlorobium</taxon>
    </lineage>
</organism>
<dbReference type="KEGG" id="cch:Cag_1994"/>
<accession>Q3AP33</accession>
<dbReference type="EMBL" id="CP000108">
    <property type="protein sequence ID" value="ABB29242.1"/>
    <property type="molecule type" value="Genomic_DNA"/>
</dbReference>
<gene>
    <name evidence="1" type="ordered locus">Cag_1994</name>
</gene>
<evidence type="ECO:0008006" key="2">
    <source>
        <dbReference type="Google" id="ProtNLM"/>
    </source>
</evidence>
<dbReference type="InterPro" id="IPR013406">
    <property type="entry name" value="CHP02574_addiction_mod"/>
</dbReference>
<proteinExistence type="predicted"/>
<reference evidence="1" key="1">
    <citation type="submission" date="2005-08" db="EMBL/GenBank/DDBJ databases">
        <title>Complete sequence of Chlorobium chlorochromatii CaD3.</title>
        <authorList>
            <person name="Copeland A."/>
            <person name="Lucas S."/>
            <person name="Lapidus A."/>
            <person name="Barry K."/>
            <person name="Detter J.C."/>
            <person name="Glavina T."/>
            <person name="Hammon N."/>
            <person name="Israni S."/>
            <person name="Pitluck S."/>
            <person name="Bryant D."/>
            <person name="Schmutz J."/>
            <person name="Larimer F."/>
            <person name="Land M."/>
            <person name="Kyrpides N."/>
            <person name="Ivanova N."/>
            <person name="Richardson P."/>
        </authorList>
    </citation>
    <scope>NUCLEOTIDE SEQUENCE [LARGE SCALE GENOMIC DNA]</scope>
    <source>
        <strain evidence="1">CaD3</strain>
    </source>
</reference>
<dbReference type="OrthoDB" id="200227at2"/>
<dbReference type="HOGENOM" id="CLU_185169_0_0_10"/>
<name>Q3AP33_CHLCH</name>
<protein>
    <recommendedName>
        <fullName evidence="2">Acyl-protein synthetase</fullName>
    </recommendedName>
</protein>
<sequence length="72" mass="8469">MPNTLTLNHLSREEKLQMMDLLWDDLSFNQEALDSPNWHREALQETEARVNAGAEQLMEWSAVKKILRNECK</sequence>
<dbReference type="STRING" id="340177.Cag_1994"/>